<keyword evidence="1" id="KW-1185">Reference proteome</keyword>
<dbReference type="GeneID" id="104773033"/>
<reference evidence="1" key="1">
    <citation type="journal article" date="2014" name="Nat. Commun.">
        <title>The emerging biofuel crop Camelina sativa retains a highly undifferentiated hexaploid genome structure.</title>
        <authorList>
            <person name="Kagale S."/>
            <person name="Koh C."/>
            <person name="Nixon J."/>
            <person name="Bollina V."/>
            <person name="Clarke W.E."/>
            <person name="Tuteja R."/>
            <person name="Spillane C."/>
            <person name="Robinson S.J."/>
            <person name="Links M.G."/>
            <person name="Clarke C."/>
            <person name="Higgins E.E."/>
            <person name="Huebert T."/>
            <person name="Sharpe A.G."/>
            <person name="Parkin I.A."/>
        </authorList>
    </citation>
    <scope>NUCLEOTIDE SEQUENCE [LARGE SCALE GENOMIC DNA]</scope>
    <source>
        <strain evidence="1">cv. DH55</strain>
    </source>
</reference>
<protein>
    <submittedName>
        <fullName evidence="2">Uncharacterized protein LOC104773033</fullName>
    </submittedName>
</protein>
<dbReference type="Proteomes" id="UP000694864">
    <property type="component" value="Unplaced"/>
</dbReference>
<sequence length="217" mass="25625">MANDEWRAHYPASEVEYLEMIESDHRPSIIKIRRTTDRGIRPFQFDTRLCQRPELSAVIESSWNSNRLGHRLTILDRIKNCRSNISAWKRQNNTNSALRIKELIKIIDRAHSDGNTTTEHIHELQQDLLQAYRDEEKYWQLKSRCQWMNEGDRNTKFFNAFVKNRIARNRLKSIKDHQGADLYGNKEIAVEAERFFGELFSKPGQSDLNELYATLSQ</sequence>
<name>A0ABM0Y5J5_CAMSA</name>
<evidence type="ECO:0000313" key="2">
    <source>
        <dbReference type="RefSeq" id="XP_010495879.1"/>
    </source>
</evidence>
<gene>
    <name evidence="2" type="primary">LOC104773033</name>
</gene>
<accession>A0ABM0Y5J5</accession>
<evidence type="ECO:0000313" key="1">
    <source>
        <dbReference type="Proteomes" id="UP000694864"/>
    </source>
</evidence>
<reference evidence="2" key="2">
    <citation type="submission" date="2025-08" db="UniProtKB">
        <authorList>
            <consortium name="RefSeq"/>
        </authorList>
    </citation>
    <scope>IDENTIFICATION</scope>
    <source>
        <tissue evidence="2">Leaf</tissue>
    </source>
</reference>
<dbReference type="RefSeq" id="XP_010495879.1">
    <property type="nucleotide sequence ID" value="XM_010497577.1"/>
</dbReference>
<organism evidence="1 2">
    <name type="scientific">Camelina sativa</name>
    <name type="common">False flax</name>
    <name type="synonym">Myagrum sativum</name>
    <dbReference type="NCBI Taxonomy" id="90675"/>
    <lineage>
        <taxon>Eukaryota</taxon>
        <taxon>Viridiplantae</taxon>
        <taxon>Streptophyta</taxon>
        <taxon>Embryophyta</taxon>
        <taxon>Tracheophyta</taxon>
        <taxon>Spermatophyta</taxon>
        <taxon>Magnoliopsida</taxon>
        <taxon>eudicotyledons</taxon>
        <taxon>Gunneridae</taxon>
        <taxon>Pentapetalae</taxon>
        <taxon>rosids</taxon>
        <taxon>malvids</taxon>
        <taxon>Brassicales</taxon>
        <taxon>Brassicaceae</taxon>
        <taxon>Camelineae</taxon>
        <taxon>Camelina</taxon>
    </lineage>
</organism>
<proteinExistence type="predicted"/>